<dbReference type="NCBIfam" id="TIGR01131">
    <property type="entry name" value="ATP_synt_6_or_A"/>
    <property type="match status" value="1"/>
</dbReference>
<name>A0A9W6LN03_9FUSO</name>
<keyword evidence="10 11" id="KW-0066">ATP synthesis</keyword>
<gene>
    <name evidence="11" type="primary">atpB</name>
    <name evidence="13" type="ORF">PM10SUCC1_18880</name>
</gene>
<dbReference type="EMBL" id="BSDY01000008">
    <property type="protein sequence ID" value="GLI56374.1"/>
    <property type="molecule type" value="Genomic_DNA"/>
</dbReference>
<feature type="transmembrane region" description="Helical" evidence="11">
    <location>
        <begin position="227"/>
        <end position="249"/>
    </location>
</feature>
<dbReference type="AlphaFoldDB" id="A0A9W6LN03"/>
<dbReference type="PANTHER" id="PTHR42823">
    <property type="entry name" value="ATP SYNTHASE SUBUNIT A, CHLOROPLASTIC"/>
    <property type="match status" value="1"/>
</dbReference>
<evidence type="ECO:0000256" key="1">
    <source>
        <dbReference type="ARBA" id="ARBA00004141"/>
    </source>
</evidence>
<keyword evidence="11" id="KW-1003">Cell membrane</keyword>
<reference evidence="13" key="1">
    <citation type="submission" date="2022-12" db="EMBL/GenBank/DDBJ databases">
        <title>Reference genome sequencing for broad-spectrum identification of bacterial and archaeal isolates by mass spectrometry.</title>
        <authorList>
            <person name="Sekiguchi Y."/>
            <person name="Tourlousse D.M."/>
        </authorList>
    </citation>
    <scope>NUCLEOTIDE SEQUENCE</scope>
    <source>
        <strain evidence="13">10succ1</strain>
    </source>
</reference>
<keyword evidence="6 11" id="KW-0375">Hydrogen ion transport</keyword>
<evidence type="ECO:0000256" key="10">
    <source>
        <dbReference type="ARBA" id="ARBA00023310"/>
    </source>
</evidence>
<evidence type="ECO:0000313" key="14">
    <source>
        <dbReference type="Proteomes" id="UP001144471"/>
    </source>
</evidence>
<feature type="transmembrane region" description="Helical" evidence="11">
    <location>
        <begin position="7"/>
        <end position="28"/>
    </location>
</feature>
<keyword evidence="9 11" id="KW-0472">Membrane</keyword>
<dbReference type="InterPro" id="IPR045082">
    <property type="entry name" value="ATP_syn_F0_a_bact/chloroplast"/>
</dbReference>
<comment type="subcellular location">
    <subcellularLocation>
        <location evidence="11 12">Cell membrane</location>
        <topology evidence="11 12">Multi-pass membrane protein</topology>
    </subcellularLocation>
    <subcellularLocation>
        <location evidence="1">Membrane</location>
        <topology evidence="1">Multi-pass membrane protein</topology>
    </subcellularLocation>
</comment>
<evidence type="ECO:0000256" key="11">
    <source>
        <dbReference type="HAMAP-Rule" id="MF_01393"/>
    </source>
</evidence>
<evidence type="ECO:0000256" key="2">
    <source>
        <dbReference type="ARBA" id="ARBA00006810"/>
    </source>
</evidence>
<dbReference type="GO" id="GO:0045259">
    <property type="term" value="C:proton-transporting ATP synthase complex"/>
    <property type="evidence" value="ECO:0007669"/>
    <property type="project" value="UniProtKB-KW"/>
</dbReference>
<dbReference type="Gene3D" id="1.20.120.220">
    <property type="entry name" value="ATP synthase, F0 complex, subunit A"/>
    <property type="match status" value="1"/>
</dbReference>
<evidence type="ECO:0000256" key="5">
    <source>
        <dbReference type="ARBA" id="ARBA00022692"/>
    </source>
</evidence>
<dbReference type="HAMAP" id="MF_01393">
    <property type="entry name" value="ATP_synth_a_bact"/>
    <property type="match status" value="1"/>
</dbReference>
<protein>
    <recommendedName>
        <fullName evidence="11 12">ATP synthase subunit a</fullName>
    </recommendedName>
    <alternativeName>
        <fullName evidence="11">ATP synthase F0 sector subunit a</fullName>
    </alternativeName>
    <alternativeName>
        <fullName evidence="11">F-ATPase subunit 6</fullName>
    </alternativeName>
</protein>
<dbReference type="GO" id="GO:0046933">
    <property type="term" value="F:proton-transporting ATP synthase activity, rotational mechanism"/>
    <property type="evidence" value="ECO:0007669"/>
    <property type="project" value="UniProtKB-UniRule"/>
</dbReference>
<dbReference type="GO" id="GO:0005886">
    <property type="term" value="C:plasma membrane"/>
    <property type="evidence" value="ECO:0007669"/>
    <property type="project" value="UniProtKB-SubCell"/>
</dbReference>
<dbReference type="InterPro" id="IPR023011">
    <property type="entry name" value="ATP_synth_F0_asu_AS"/>
</dbReference>
<evidence type="ECO:0000313" key="13">
    <source>
        <dbReference type="EMBL" id="GLI56374.1"/>
    </source>
</evidence>
<organism evidence="13 14">
    <name type="scientific">Propionigenium maris DSM 9537</name>
    <dbReference type="NCBI Taxonomy" id="1123000"/>
    <lineage>
        <taxon>Bacteria</taxon>
        <taxon>Fusobacteriati</taxon>
        <taxon>Fusobacteriota</taxon>
        <taxon>Fusobacteriia</taxon>
        <taxon>Fusobacteriales</taxon>
        <taxon>Fusobacteriaceae</taxon>
        <taxon>Propionigenium</taxon>
    </lineage>
</organism>
<keyword evidence="7 11" id="KW-1133">Transmembrane helix</keyword>
<dbReference type="GO" id="GO:0042777">
    <property type="term" value="P:proton motive force-driven plasma membrane ATP synthesis"/>
    <property type="evidence" value="ECO:0007669"/>
    <property type="project" value="TreeGrafter"/>
</dbReference>
<proteinExistence type="inferred from homology"/>
<dbReference type="Proteomes" id="UP001144471">
    <property type="component" value="Unassembled WGS sequence"/>
</dbReference>
<feature type="transmembrane region" description="Helical" evidence="11">
    <location>
        <begin position="255"/>
        <end position="277"/>
    </location>
</feature>
<dbReference type="InterPro" id="IPR035908">
    <property type="entry name" value="F0_ATP_A_sf"/>
</dbReference>
<dbReference type="SUPFAM" id="SSF81336">
    <property type="entry name" value="F1F0 ATP synthase subunit A"/>
    <property type="match status" value="1"/>
</dbReference>
<keyword evidence="4 11" id="KW-0138">CF(0)</keyword>
<feature type="transmembrane region" description="Helical" evidence="11">
    <location>
        <begin position="125"/>
        <end position="150"/>
    </location>
</feature>
<evidence type="ECO:0000256" key="9">
    <source>
        <dbReference type="ARBA" id="ARBA00023136"/>
    </source>
</evidence>
<dbReference type="PRINTS" id="PR00123">
    <property type="entry name" value="ATPASEA"/>
</dbReference>
<evidence type="ECO:0000256" key="7">
    <source>
        <dbReference type="ARBA" id="ARBA00022989"/>
    </source>
</evidence>
<dbReference type="InterPro" id="IPR000568">
    <property type="entry name" value="ATP_synth_F0_asu"/>
</dbReference>
<keyword evidence="14" id="KW-1185">Reference proteome</keyword>
<dbReference type="PROSITE" id="PS00449">
    <property type="entry name" value="ATPASE_A"/>
    <property type="match status" value="1"/>
</dbReference>
<dbReference type="Pfam" id="PF00119">
    <property type="entry name" value="ATP-synt_A"/>
    <property type="match status" value="1"/>
</dbReference>
<feature type="transmembrane region" description="Helical" evidence="11">
    <location>
        <begin position="170"/>
        <end position="189"/>
    </location>
</feature>
<keyword evidence="3 11" id="KW-0813">Transport</keyword>
<sequence length="289" mass="31679">MKKFGPIILAGIIAVVTFALKMANIVGFETPPLVEGPKIMFFVPVPEFLHDFPFAMEMSPGSFGLPVTITVISTWFVMAVLILIFRCASSNLDVLPSKKQAFFETLYEGLDSIVEGTLGSWKKKYYTYISTLLLFILFSNLLSFFPIPGISIKDGIFTIAPAFRGPTADLNTTVGLALITTFTFLAASFKVGGPLGYIKGLFEPMPLMFPINLVGELAKPTNISIRLFGNMFAGMVIIGLLYTAAPAVVPAPMHLYFDLFSGIVQSFVFIMLTMVYIQGSVDGHEYIED</sequence>
<evidence type="ECO:0000256" key="6">
    <source>
        <dbReference type="ARBA" id="ARBA00022781"/>
    </source>
</evidence>
<evidence type="ECO:0000256" key="8">
    <source>
        <dbReference type="ARBA" id="ARBA00023065"/>
    </source>
</evidence>
<feature type="transmembrane region" description="Helical" evidence="11">
    <location>
        <begin position="63"/>
        <end position="85"/>
    </location>
</feature>
<accession>A0A9W6LN03</accession>
<comment type="function">
    <text evidence="11 12">Key component of the proton channel; it plays a direct role in the translocation of protons across the membrane.</text>
</comment>
<comment type="similarity">
    <text evidence="2 11 12">Belongs to the ATPase A chain family.</text>
</comment>
<dbReference type="PANTHER" id="PTHR42823:SF3">
    <property type="entry name" value="ATP SYNTHASE SUBUNIT A, CHLOROPLASTIC"/>
    <property type="match status" value="1"/>
</dbReference>
<evidence type="ECO:0000256" key="12">
    <source>
        <dbReference type="RuleBase" id="RU000483"/>
    </source>
</evidence>
<evidence type="ECO:0000256" key="3">
    <source>
        <dbReference type="ARBA" id="ARBA00022448"/>
    </source>
</evidence>
<dbReference type="CDD" id="cd00310">
    <property type="entry name" value="ATP-synt_Fo_a_6"/>
    <property type="match status" value="1"/>
</dbReference>
<evidence type="ECO:0000256" key="4">
    <source>
        <dbReference type="ARBA" id="ARBA00022547"/>
    </source>
</evidence>
<comment type="caution">
    <text evidence="13">The sequence shown here is derived from an EMBL/GenBank/DDBJ whole genome shotgun (WGS) entry which is preliminary data.</text>
</comment>
<keyword evidence="8 11" id="KW-0406">Ion transport</keyword>
<keyword evidence="5 11" id="KW-0812">Transmembrane</keyword>